<evidence type="ECO:0000313" key="3">
    <source>
        <dbReference type="Proteomes" id="UP000237105"/>
    </source>
</evidence>
<feature type="transmembrane region" description="Helical" evidence="1">
    <location>
        <begin position="49"/>
        <end position="69"/>
    </location>
</feature>
<protein>
    <submittedName>
        <fullName evidence="2">Uncharacterized protein</fullName>
    </submittedName>
</protein>
<dbReference type="AlphaFoldDB" id="A0A2P5C393"/>
<reference evidence="3" key="1">
    <citation type="submission" date="2016-06" db="EMBL/GenBank/DDBJ databases">
        <title>Parallel loss of symbiosis genes in relatives of nitrogen-fixing non-legume Parasponia.</title>
        <authorList>
            <person name="Van Velzen R."/>
            <person name="Holmer R."/>
            <person name="Bu F."/>
            <person name="Rutten L."/>
            <person name="Van Zeijl A."/>
            <person name="Liu W."/>
            <person name="Santuari L."/>
            <person name="Cao Q."/>
            <person name="Sharma T."/>
            <person name="Shen D."/>
            <person name="Roswanjaya Y."/>
            <person name="Wardhani T."/>
            <person name="Kalhor M.S."/>
            <person name="Jansen J."/>
            <person name="Van den Hoogen J."/>
            <person name="Gungor B."/>
            <person name="Hartog M."/>
            <person name="Hontelez J."/>
            <person name="Verver J."/>
            <person name="Yang W.-C."/>
            <person name="Schijlen E."/>
            <person name="Repin R."/>
            <person name="Schilthuizen M."/>
            <person name="Schranz E."/>
            <person name="Heidstra R."/>
            <person name="Miyata K."/>
            <person name="Fedorova E."/>
            <person name="Kohlen W."/>
            <person name="Bisseling T."/>
            <person name="Smit S."/>
            <person name="Geurts R."/>
        </authorList>
    </citation>
    <scope>NUCLEOTIDE SEQUENCE [LARGE SCALE GENOMIC DNA]</scope>
    <source>
        <strain evidence="3">cv. WU1-14</strain>
    </source>
</reference>
<accession>A0A2P5C393</accession>
<gene>
    <name evidence="2" type="ORF">PanWU01x14_188000</name>
</gene>
<evidence type="ECO:0000313" key="2">
    <source>
        <dbReference type="EMBL" id="PON55485.1"/>
    </source>
</evidence>
<keyword evidence="1" id="KW-0472">Membrane</keyword>
<keyword evidence="1" id="KW-0812">Transmembrane</keyword>
<organism evidence="2 3">
    <name type="scientific">Parasponia andersonii</name>
    <name type="common">Sponia andersonii</name>
    <dbReference type="NCBI Taxonomy" id="3476"/>
    <lineage>
        <taxon>Eukaryota</taxon>
        <taxon>Viridiplantae</taxon>
        <taxon>Streptophyta</taxon>
        <taxon>Embryophyta</taxon>
        <taxon>Tracheophyta</taxon>
        <taxon>Spermatophyta</taxon>
        <taxon>Magnoliopsida</taxon>
        <taxon>eudicotyledons</taxon>
        <taxon>Gunneridae</taxon>
        <taxon>Pentapetalae</taxon>
        <taxon>rosids</taxon>
        <taxon>fabids</taxon>
        <taxon>Rosales</taxon>
        <taxon>Cannabaceae</taxon>
        <taxon>Parasponia</taxon>
    </lineage>
</organism>
<keyword evidence="3" id="KW-1185">Reference proteome</keyword>
<evidence type="ECO:0000256" key="1">
    <source>
        <dbReference type="SAM" id="Phobius"/>
    </source>
</evidence>
<feature type="non-terminal residue" evidence="2">
    <location>
        <position position="1"/>
    </location>
</feature>
<comment type="caution">
    <text evidence="2">The sequence shown here is derived from an EMBL/GenBank/DDBJ whole genome shotgun (WGS) entry which is preliminary data.</text>
</comment>
<proteinExistence type="predicted"/>
<name>A0A2P5C393_PARAD</name>
<dbReference type="OrthoDB" id="10336840at2759"/>
<sequence>ACSACDGRFTDRLVAALGGFTFGWPSKRNPSFVETLLEHWLSLPDTNRLVLLAKFILLYYIFIYIYICIIKQRRIVTEWFILRPCHFRGISVLCPKALSSAFGVRLP</sequence>
<dbReference type="EMBL" id="JXTB01000183">
    <property type="protein sequence ID" value="PON55485.1"/>
    <property type="molecule type" value="Genomic_DNA"/>
</dbReference>
<keyword evidence="1" id="KW-1133">Transmembrane helix</keyword>
<dbReference type="Proteomes" id="UP000237105">
    <property type="component" value="Unassembled WGS sequence"/>
</dbReference>